<dbReference type="GO" id="GO:0009036">
    <property type="term" value="F:type II site-specific deoxyribonuclease activity"/>
    <property type="evidence" value="ECO:0007669"/>
    <property type="project" value="InterPro"/>
</dbReference>
<keyword evidence="1" id="KW-0378">Hydrolase</keyword>
<dbReference type="AlphaFoldDB" id="A0A9D2IVK8"/>
<sequence>MDDNYIIPFISQSDFEKHVAKTIASYNETLKSIGLSKFNSNIIDPIKLTFDKALFKKSIEEIIELEIHRQRDKSNSNAIGYFHQHMFKYIPNCEVPQHGFDVIVTQSDGTKIYVEMKNKHNTMNSSSSQKTYIGMQNQILNHPADMCFLVETIAKRSQNIVWRCSVNNKPVACEKIRRVSMDKFYELVTGIENAFYLVCKQLPVTIENLIKNDVVDTVEQDTVIDELKAKNPDLLKAIYLLAFETYNGFEVK</sequence>
<reference evidence="1" key="2">
    <citation type="submission" date="2021-04" db="EMBL/GenBank/DDBJ databases">
        <authorList>
            <person name="Gilroy R."/>
        </authorList>
    </citation>
    <scope>NUCLEOTIDE SEQUENCE</scope>
    <source>
        <strain evidence="1">CHK33-5263</strain>
    </source>
</reference>
<dbReference type="GO" id="GO:0009307">
    <property type="term" value="P:DNA restriction-modification system"/>
    <property type="evidence" value="ECO:0007669"/>
    <property type="project" value="InterPro"/>
</dbReference>
<gene>
    <name evidence="1" type="ORF">H9812_06450</name>
</gene>
<protein>
    <submittedName>
        <fullName evidence="1">Eco47II family restriction endonuclease</fullName>
        <ecNumber evidence="1">3.1.21.-</ecNumber>
    </submittedName>
</protein>
<dbReference type="EMBL" id="DXBS01000120">
    <property type="protein sequence ID" value="HIZ25093.1"/>
    <property type="molecule type" value="Genomic_DNA"/>
</dbReference>
<proteinExistence type="predicted"/>
<dbReference type="Pfam" id="PF09553">
    <property type="entry name" value="RE_Eco47II"/>
    <property type="match status" value="1"/>
</dbReference>
<dbReference type="Proteomes" id="UP000824044">
    <property type="component" value="Unassembled WGS sequence"/>
</dbReference>
<dbReference type="InterPro" id="IPR019057">
    <property type="entry name" value="Restrct_endonuc_II_Eco47II"/>
</dbReference>
<dbReference type="GO" id="GO:0003677">
    <property type="term" value="F:DNA binding"/>
    <property type="evidence" value="ECO:0007669"/>
    <property type="project" value="InterPro"/>
</dbReference>
<accession>A0A9D2IVK8</accession>
<dbReference type="EC" id="3.1.21.-" evidence="1"/>
<keyword evidence="1" id="KW-0540">Nuclease</keyword>
<comment type="caution">
    <text evidence="1">The sequence shown here is derived from an EMBL/GenBank/DDBJ whole genome shotgun (WGS) entry which is preliminary data.</text>
</comment>
<keyword evidence="1" id="KW-0255">Endonuclease</keyword>
<evidence type="ECO:0000313" key="1">
    <source>
        <dbReference type="EMBL" id="HIZ25093.1"/>
    </source>
</evidence>
<reference evidence="1" key="1">
    <citation type="journal article" date="2021" name="PeerJ">
        <title>Extensive microbial diversity within the chicken gut microbiome revealed by metagenomics and culture.</title>
        <authorList>
            <person name="Gilroy R."/>
            <person name="Ravi A."/>
            <person name="Getino M."/>
            <person name="Pursley I."/>
            <person name="Horton D.L."/>
            <person name="Alikhan N.F."/>
            <person name="Baker D."/>
            <person name="Gharbi K."/>
            <person name="Hall N."/>
            <person name="Watson M."/>
            <person name="Adriaenssens E.M."/>
            <person name="Foster-Nyarko E."/>
            <person name="Jarju S."/>
            <person name="Secka A."/>
            <person name="Antonio M."/>
            <person name="Oren A."/>
            <person name="Chaudhuri R.R."/>
            <person name="La Ragione R."/>
            <person name="Hildebrand F."/>
            <person name="Pallen M.J."/>
        </authorList>
    </citation>
    <scope>NUCLEOTIDE SEQUENCE</scope>
    <source>
        <strain evidence="1">CHK33-5263</strain>
    </source>
</reference>
<evidence type="ECO:0000313" key="2">
    <source>
        <dbReference type="Proteomes" id="UP000824044"/>
    </source>
</evidence>
<name>A0A9D2IVK8_9FIRM</name>
<organism evidence="1 2">
    <name type="scientific">Candidatus Gallimonas intestinigallinarum</name>
    <dbReference type="NCBI Taxonomy" id="2838604"/>
    <lineage>
        <taxon>Bacteria</taxon>
        <taxon>Bacillati</taxon>
        <taxon>Bacillota</taxon>
        <taxon>Clostridia</taxon>
        <taxon>Candidatus Gallimonas</taxon>
    </lineage>
</organism>